<dbReference type="RefSeq" id="WP_133824545.1">
    <property type="nucleotide sequence ID" value="NZ_BAABHR010000046.1"/>
</dbReference>
<organism evidence="2 3">
    <name type="scientific">Actinomycetospora succinea</name>
    <dbReference type="NCBI Taxonomy" id="663603"/>
    <lineage>
        <taxon>Bacteria</taxon>
        <taxon>Bacillati</taxon>
        <taxon>Actinomycetota</taxon>
        <taxon>Actinomycetes</taxon>
        <taxon>Pseudonocardiales</taxon>
        <taxon>Pseudonocardiaceae</taxon>
        <taxon>Actinomycetospora</taxon>
    </lineage>
</organism>
<gene>
    <name evidence="2" type="ORF">EV188_101394</name>
</gene>
<reference evidence="2 3" key="1">
    <citation type="submission" date="2019-03" db="EMBL/GenBank/DDBJ databases">
        <title>Genomic Encyclopedia of Type Strains, Phase IV (KMG-IV): sequencing the most valuable type-strain genomes for metagenomic binning, comparative biology and taxonomic classification.</title>
        <authorList>
            <person name="Goeker M."/>
        </authorList>
    </citation>
    <scope>NUCLEOTIDE SEQUENCE [LARGE SCALE GENOMIC DNA]</scope>
    <source>
        <strain evidence="2 3">DSM 45775</strain>
    </source>
</reference>
<dbReference type="Proteomes" id="UP000295705">
    <property type="component" value="Unassembled WGS sequence"/>
</dbReference>
<evidence type="ECO:0000313" key="2">
    <source>
        <dbReference type="EMBL" id="TDQ65145.1"/>
    </source>
</evidence>
<dbReference type="OrthoDB" id="3785441at2"/>
<name>A0A4R6VX78_9PSEU</name>
<dbReference type="AlphaFoldDB" id="A0A4R6VX78"/>
<comment type="caution">
    <text evidence="2">The sequence shown here is derived from an EMBL/GenBank/DDBJ whole genome shotgun (WGS) entry which is preliminary data.</text>
</comment>
<sequence length="155" mass="16472">MRPAPSTPLTPATIPVDDVSPSRRLRLKPAAPVSGHVDGAWWPHSRDLPSELPSMLAELEQRAGPAARISYHLGGWDRAPRRLPAGRVRLEGFRTTDPHTLTVVGLSGTRTVLLVVPPDTFGPAAEAALDAASASGDRRSTAELLADTTTSTRTT</sequence>
<proteinExistence type="predicted"/>
<feature type="region of interest" description="Disordered" evidence="1">
    <location>
        <begin position="1"/>
        <end position="23"/>
    </location>
</feature>
<dbReference type="InterPro" id="IPR046036">
    <property type="entry name" value="DUF5994"/>
</dbReference>
<evidence type="ECO:0000313" key="3">
    <source>
        <dbReference type="Proteomes" id="UP000295705"/>
    </source>
</evidence>
<protein>
    <submittedName>
        <fullName evidence="2">Uncharacterized protein</fullName>
    </submittedName>
</protein>
<dbReference type="EMBL" id="SNYO01000001">
    <property type="protein sequence ID" value="TDQ65145.1"/>
    <property type="molecule type" value="Genomic_DNA"/>
</dbReference>
<keyword evidence="3" id="KW-1185">Reference proteome</keyword>
<evidence type="ECO:0000256" key="1">
    <source>
        <dbReference type="SAM" id="MobiDB-lite"/>
    </source>
</evidence>
<feature type="region of interest" description="Disordered" evidence="1">
    <location>
        <begin position="131"/>
        <end position="155"/>
    </location>
</feature>
<accession>A0A4R6VX78</accession>
<dbReference type="Pfam" id="PF19457">
    <property type="entry name" value="DUF5994"/>
    <property type="match status" value="1"/>
</dbReference>